<dbReference type="EMBL" id="FOAZ01000015">
    <property type="protein sequence ID" value="SEL94381.1"/>
    <property type="molecule type" value="Genomic_DNA"/>
</dbReference>
<dbReference type="Proteomes" id="UP000183015">
    <property type="component" value="Unassembled WGS sequence"/>
</dbReference>
<dbReference type="GO" id="GO:0016740">
    <property type="term" value="F:transferase activity"/>
    <property type="evidence" value="ECO:0007669"/>
    <property type="project" value="UniProtKB-KW"/>
</dbReference>
<dbReference type="Gene3D" id="3.90.1200.10">
    <property type="match status" value="1"/>
</dbReference>
<dbReference type="AlphaFoldDB" id="A0A1H7UBP5"/>
<dbReference type="OrthoDB" id="4524722at2"/>
<protein>
    <submittedName>
        <fullName evidence="3">Phosphotransferase enzyme family protein</fullName>
    </submittedName>
</protein>
<evidence type="ECO:0000259" key="2">
    <source>
        <dbReference type="Pfam" id="PF01636"/>
    </source>
</evidence>
<sequence length="367" mass="40075">MYSPAISPAPATRPQAAPAAPLRRRPGLGLDPRLREPGGQPSARVAHGAQQLRRPAPAPAVARPGTAQRPDAAQHSPQVRAALAHIARIAPAFVPRQLLQDRRHVLIAGTAGRTPVVAKALARPGEDLEGMARFQHEIAAHRAFVRHRPPVRLPKLVAADTERCVLLMERVPGRPAARERHPSDTPTPGEVRAIVGAIRGLNLWRPPTGVFDRPLDYSREIARYHALGLLTDRDTSDLQQLLHGLAHQPWQFCHGDALLTNVLLAPSGPVLVDWEQAGWYLPGYDLALLWTVMAGDTGARRQLSQIAQSTGTLGRDAFLVNLILVLMREIRLHDVPGAGEEQRILIRRLHEDAALARRAVRAAVGTR</sequence>
<proteinExistence type="predicted"/>
<dbReference type="InterPro" id="IPR002575">
    <property type="entry name" value="Aminoglycoside_PTrfase"/>
</dbReference>
<feature type="region of interest" description="Disordered" evidence="1">
    <location>
        <begin position="1"/>
        <end position="77"/>
    </location>
</feature>
<feature type="compositionally biased region" description="Low complexity" evidence="1">
    <location>
        <begin position="53"/>
        <end position="64"/>
    </location>
</feature>
<dbReference type="InterPro" id="IPR011009">
    <property type="entry name" value="Kinase-like_dom_sf"/>
</dbReference>
<dbReference type="RefSeq" id="WP_075004078.1">
    <property type="nucleotide sequence ID" value="NZ_FOAZ01000015.1"/>
</dbReference>
<evidence type="ECO:0000256" key="1">
    <source>
        <dbReference type="SAM" id="MobiDB-lite"/>
    </source>
</evidence>
<dbReference type="eggNOG" id="COG3173">
    <property type="taxonomic scope" value="Bacteria"/>
</dbReference>
<name>A0A1H7UBP5_STRJI</name>
<reference evidence="4" key="1">
    <citation type="submission" date="2016-10" db="EMBL/GenBank/DDBJ databases">
        <authorList>
            <person name="Varghese N."/>
        </authorList>
    </citation>
    <scope>NUCLEOTIDE SEQUENCE [LARGE SCALE GENOMIC DNA]</scope>
    <source>
        <strain evidence="4">DSM 45096 / BCRC 16803 / CGMCC 4.1857 / CIP 109030 / JCM 12277 / KCTC 19219 / NBRC 100920 / 33214</strain>
    </source>
</reference>
<dbReference type="PANTHER" id="PTHR21310">
    <property type="entry name" value="AMINOGLYCOSIDE PHOSPHOTRANSFERASE-RELATED-RELATED"/>
    <property type="match status" value="1"/>
</dbReference>
<gene>
    <name evidence="3" type="ORF">SAMN05414137_115196</name>
</gene>
<evidence type="ECO:0000313" key="3">
    <source>
        <dbReference type="EMBL" id="SEL94381.1"/>
    </source>
</evidence>
<evidence type="ECO:0000313" key="4">
    <source>
        <dbReference type="Proteomes" id="UP000183015"/>
    </source>
</evidence>
<dbReference type="InterPro" id="IPR051678">
    <property type="entry name" value="AGP_Transferase"/>
</dbReference>
<keyword evidence="3" id="KW-0808">Transferase</keyword>
<accession>A0A1H7UBP5</accession>
<dbReference type="Pfam" id="PF01636">
    <property type="entry name" value="APH"/>
    <property type="match status" value="1"/>
</dbReference>
<keyword evidence="4" id="KW-1185">Reference proteome</keyword>
<dbReference type="PANTHER" id="PTHR21310:SF40">
    <property type="entry name" value="AMINOGLYCOSIDE PHOSPHOTRANSFERASE DOMAIN-CONTAINING PROTEIN-RELATED"/>
    <property type="match status" value="1"/>
</dbReference>
<feature type="domain" description="Aminoglycoside phosphotransferase" evidence="2">
    <location>
        <begin position="122"/>
        <end position="309"/>
    </location>
</feature>
<dbReference type="SUPFAM" id="SSF56112">
    <property type="entry name" value="Protein kinase-like (PK-like)"/>
    <property type="match status" value="1"/>
</dbReference>
<organism evidence="3 4">
    <name type="scientific">Streptacidiphilus jiangxiensis</name>
    <dbReference type="NCBI Taxonomy" id="235985"/>
    <lineage>
        <taxon>Bacteria</taxon>
        <taxon>Bacillati</taxon>
        <taxon>Actinomycetota</taxon>
        <taxon>Actinomycetes</taxon>
        <taxon>Kitasatosporales</taxon>
        <taxon>Streptomycetaceae</taxon>
        <taxon>Streptacidiphilus</taxon>
    </lineage>
</organism>
<feature type="compositionally biased region" description="Low complexity" evidence="1">
    <location>
        <begin position="8"/>
        <end position="31"/>
    </location>
</feature>